<evidence type="ECO:0000256" key="7">
    <source>
        <dbReference type="SAM" id="Phobius"/>
    </source>
</evidence>
<evidence type="ECO:0000313" key="9">
    <source>
        <dbReference type="Proteomes" id="UP000039865"/>
    </source>
</evidence>
<keyword evidence="9" id="KW-1185">Reference proteome</keyword>
<dbReference type="AlphaFoldDB" id="A0A078A7Y9"/>
<proteinExistence type="inferred from homology"/>
<keyword evidence="6" id="KW-0175">Coiled coil</keyword>
<dbReference type="GO" id="GO:0016020">
    <property type="term" value="C:membrane"/>
    <property type="evidence" value="ECO:0007669"/>
    <property type="project" value="UniProtKB-SubCell"/>
</dbReference>
<dbReference type="OrthoDB" id="6284759at2759"/>
<feature type="transmembrane region" description="Helical" evidence="7">
    <location>
        <begin position="64"/>
        <end position="84"/>
    </location>
</feature>
<evidence type="ECO:0000256" key="6">
    <source>
        <dbReference type="SAM" id="Coils"/>
    </source>
</evidence>
<reference evidence="8 9" key="1">
    <citation type="submission" date="2014-06" db="EMBL/GenBank/DDBJ databases">
        <authorList>
            <person name="Swart Estienne"/>
        </authorList>
    </citation>
    <scope>NUCLEOTIDE SEQUENCE [LARGE SCALE GENOMIC DNA]</scope>
    <source>
        <strain evidence="8 9">130c</strain>
    </source>
</reference>
<accession>A0A078A7Y9</accession>
<evidence type="ECO:0000256" key="4">
    <source>
        <dbReference type="ARBA" id="ARBA00022989"/>
    </source>
</evidence>
<evidence type="ECO:0000256" key="5">
    <source>
        <dbReference type="ARBA" id="ARBA00023136"/>
    </source>
</evidence>
<evidence type="ECO:0000256" key="2">
    <source>
        <dbReference type="ARBA" id="ARBA00010487"/>
    </source>
</evidence>
<comment type="similarity">
    <text evidence="2">Belongs to the LIMR family.</text>
</comment>
<dbReference type="PANTHER" id="PTHR21355">
    <property type="entry name" value="G-PROTEIN COUPLED RECEPTOR-ASSOCIATED PROTEIN LMBRD2"/>
    <property type="match status" value="1"/>
</dbReference>
<feature type="coiled-coil region" evidence="6">
    <location>
        <begin position="181"/>
        <end position="208"/>
    </location>
</feature>
<comment type="subcellular location">
    <subcellularLocation>
        <location evidence="1">Membrane</location>
        <topology evidence="1">Multi-pass membrane protein</topology>
    </subcellularLocation>
</comment>
<feature type="transmembrane region" description="Helical" evidence="7">
    <location>
        <begin position="263"/>
        <end position="284"/>
    </location>
</feature>
<keyword evidence="4 7" id="KW-1133">Transmembrane helix</keyword>
<dbReference type="Pfam" id="PF04791">
    <property type="entry name" value="LMBR1"/>
    <property type="match status" value="2"/>
</dbReference>
<dbReference type="Proteomes" id="UP000039865">
    <property type="component" value="Unassembled WGS sequence"/>
</dbReference>
<dbReference type="InterPro" id="IPR006876">
    <property type="entry name" value="LMBR1-like_membr_prot"/>
</dbReference>
<organism evidence="8 9">
    <name type="scientific">Stylonychia lemnae</name>
    <name type="common">Ciliate</name>
    <dbReference type="NCBI Taxonomy" id="5949"/>
    <lineage>
        <taxon>Eukaryota</taxon>
        <taxon>Sar</taxon>
        <taxon>Alveolata</taxon>
        <taxon>Ciliophora</taxon>
        <taxon>Intramacronucleata</taxon>
        <taxon>Spirotrichea</taxon>
        <taxon>Stichotrichia</taxon>
        <taxon>Sporadotrichida</taxon>
        <taxon>Oxytrichidae</taxon>
        <taxon>Stylonychinae</taxon>
        <taxon>Stylonychia</taxon>
    </lineage>
</organism>
<evidence type="ECO:0000256" key="3">
    <source>
        <dbReference type="ARBA" id="ARBA00022692"/>
    </source>
</evidence>
<dbReference type="OMA" id="YAMGEME"/>
<feature type="transmembrane region" description="Helical" evidence="7">
    <location>
        <begin position="21"/>
        <end position="44"/>
    </location>
</feature>
<sequence>MLVSKYSHSEASFLVKLVTFTGWYLGFTIIGILPIDIMITSQQYKVVDEGINPQNINLEMIWRVYYWTAFVICWGFLPFLLEFVKNGEFTFKAKAKSTLLRNAKYYLFLSVSLSEENYQGSKIDLEDLILNLQSLRKKTLEQENTKLIDEMISICPIEMVNRSSGYKDQNNIDSKFKKADRESLVELNRQLKFQLQETKRRQVTYEQQLEKTFFIEDLYNNIESKDRKIHSELIKLRDGKIGSILDQIEWVWYIKVKPTLYKFLAFFSVLMSITLVIGELIILFKLDFQILDLVPKNEMGTLMFNILSTALLLYMSVCIYFGLFNIKFTAYYELHPNKQTDSFSLLYSANFLTKLAAPLCVNYLKMLHIENTSFHHMLGAMDPIPLIGNQFQKIFPATLVLLVIFNSFDLWSKLMKCIGLDEFAFTEIYDEEKVADGKQICKLERADREREMKQFFNDLETHGDGKNKSKGFLYSSKYFIENPQCKFYRIHYQQVEMGSLGRGKKQRTANTSASDQFIDSD</sequence>
<evidence type="ECO:0000256" key="1">
    <source>
        <dbReference type="ARBA" id="ARBA00004141"/>
    </source>
</evidence>
<name>A0A078A7Y9_STYLE</name>
<keyword evidence="5 7" id="KW-0472">Membrane</keyword>
<dbReference type="InParanoid" id="A0A078A7Y9"/>
<dbReference type="PANTHER" id="PTHR21355:SF0">
    <property type="entry name" value="G-PROTEIN COUPLED RECEPTOR-ASSOCIATED PROTEIN LMBRD2"/>
    <property type="match status" value="1"/>
</dbReference>
<feature type="transmembrane region" description="Helical" evidence="7">
    <location>
        <begin position="304"/>
        <end position="324"/>
    </location>
</feature>
<protein>
    <submittedName>
        <fullName evidence="8">Uncharacterized protein</fullName>
    </submittedName>
</protein>
<dbReference type="EMBL" id="CCKQ01006387">
    <property type="protein sequence ID" value="CDW77697.1"/>
    <property type="molecule type" value="Genomic_DNA"/>
</dbReference>
<gene>
    <name evidence="8" type="primary">Contig2200.g2364</name>
    <name evidence="8" type="ORF">STYLEM_6661</name>
</gene>
<keyword evidence="3 7" id="KW-0812">Transmembrane</keyword>
<dbReference type="InterPro" id="IPR051584">
    <property type="entry name" value="GPCR-associated_LMBR1"/>
</dbReference>
<evidence type="ECO:0000313" key="8">
    <source>
        <dbReference type="EMBL" id="CDW77697.1"/>
    </source>
</evidence>